<accession>A0A9P8CIY3</accession>
<dbReference type="Pfam" id="PF01063">
    <property type="entry name" value="Aminotran_4"/>
    <property type="match status" value="1"/>
</dbReference>
<dbReference type="GO" id="GO:0004084">
    <property type="term" value="F:branched-chain-amino-acid transaminase activity"/>
    <property type="evidence" value="ECO:0007669"/>
    <property type="project" value="UniProtKB-EC"/>
</dbReference>
<dbReference type="GO" id="GO:0009099">
    <property type="term" value="P:L-valine biosynthetic process"/>
    <property type="evidence" value="ECO:0007669"/>
    <property type="project" value="TreeGrafter"/>
</dbReference>
<comment type="similarity">
    <text evidence="2 7">Belongs to the class-IV pyridoxal-phosphate-dependent aminotransferase family.</text>
</comment>
<evidence type="ECO:0000256" key="4">
    <source>
        <dbReference type="ARBA" id="ARBA00022679"/>
    </source>
</evidence>
<evidence type="ECO:0000313" key="11">
    <source>
        <dbReference type="Proteomes" id="UP000887226"/>
    </source>
</evidence>
<comment type="cofactor">
    <cofactor evidence="1 8">
        <name>pyridoxal 5'-phosphate</name>
        <dbReference type="ChEBI" id="CHEBI:597326"/>
    </cofactor>
</comment>
<dbReference type="Proteomes" id="UP000887226">
    <property type="component" value="Unassembled WGS sequence"/>
</dbReference>
<keyword evidence="11" id="KW-1185">Reference proteome</keyword>
<evidence type="ECO:0000256" key="1">
    <source>
        <dbReference type="ARBA" id="ARBA00001933"/>
    </source>
</evidence>
<reference evidence="10" key="1">
    <citation type="journal article" date="2021" name="IMA Fungus">
        <title>Genomic characterization of three marine fungi, including Emericellopsis atlantica sp. nov. with signatures of a generalist lifestyle and marine biomass degradation.</title>
        <authorList>
            <person name="Hagestad O.C."/>
            <person name="Hou L."/>
            <person name="Andersen J.H."/>
            <person name="Hansen E.H."/>
            <person name="Altermark B."/>
            <person name="Li C."/>
            <person name="Kuhnert E."/>
            <person name="Cox R.J."/>
            <person name="Crous P.W."/>
            <person name="Spatafora J.W."/>
            <person name="Lail K."/>
            <person name="Amirebrahimi M."/>
            <person name="Lipzen A."/>
            <person name="Pangilinan J."/>
            <person name="Andreopoulos W."/>
            <person name="Hayes R.D."/>
            <person name="Ng V."/>
            <person name="Grigoriev I.V."/>
            <person name="Jackson S.A."/>
            <person name="Sutton T.D.S."/>
            <person name="Dobson A.D.W."/>
            <person name="Rama T."/>
        </authorList>
    </citation>
    <scope>NUCLEOTIDE SEQUENCE</scope>
    <source>
        <strain evidence="10">TRa3180A</strain>
    </source>
</reference>
<evidence type="ECO:0000313" key="10">
    <source>
        <dbReference type="EMBL" id="KAG9248325.1"/>
    </source>
</evidence>
<sequence length="426" mass="47092">MNGNVDYDVLTSRELTNAGIKDGAAHAQKPTLAELDASKLIVTKTTTVRAVPVPNSKEVWSFKECTDHMVRVTYTDSHGWHAPEIVPYGPLMIMPTASCLHYATQCFEGMKVYRGYDGKLRLFRPDLNAKRLAMSSTRVALPTFDPEEFVKILHAFLAVDGPRWLPESRPGTFLYVRPAIIGNGEQLGVIAPAETLLFIIATPWPDISGDAVPPGAASKPYGLKLLASKGDTRAWPGGFGYAKVGANYGPTFVSHMEGRRRGYDQILWLLNTEKEFEVTEAGASNFFVVWKTKEGKTELVTAPLGSKIILDGITRRSVLELASKRLIEGSKYLEESAGIVDVVERAFTMLEIEEAYREGRLMEAFVSGTAYFITPVSAINFKDEDLEISMGSKGQGGTYATLIKKWLIDIKYGNEQHEWGVVVEEN</sequence>
<organism evidence="10 11">
    <name type="scientific">Calycina marina</name>
    <dbReference type="NCBI Taxonomy" id="1763456"/>
    <lineage>
        <taxon>Eukaryota</taxon>
        <taxon>Fungi</taxon>
        <taxon>Dikarya</taxon>
        <taxon>Ascomycota</taxon>
        <taxon>Pezizomycotina</taxon>
        <taxon>Leotiomycetes</taxon>
        <taxon>Helotiales</taxon>
        <taxon>Pezizellaceae</taxon>
        <taxon>Calycina</taxon>
    </lineage>
</organism>
<dbReference type="GO" id="GO:0009098">
    <property type="term" value="P:L-leucine biosynthetic process"/>
    <property type="evidence" value="ECO:0007669"/>
    <property type="project" value="TreeGrafter"/>
</dbReference>
<evidence type="ECO:0000256" key="8">
    <source>
        <dbReference type="RuleBase" id="RU004516"/>
    </source>
</evidence>
<evidence type="ECO:0000256" key="5">
    <source>
        <dbReference type="ARBA" id="ARBA00022898"/>
    </source>
</evidence>
<dbReference type="PANTHER" id="PTHR11825:SF69">
    <property type="entry name" value="BRANCHED-CHAIN-AMINO-ACID AMINOTRANSFERASE"/>
    <property type="match status" value="1"/>
</dbReference>
<dbReference type="Gene3D" id="3.30.470.10">
    <property type="match status" value="1"/>
</dbReference>
<evidence type="ECO:0000256" key="6">
    <source>
        <dbReference type="PIRSR" id="PIRSR006468-1"/>
    </source>
</evidence>
<dbReference type="Gene3D" id="3.20.10.10">
    <property type="entry name" value="D-amino Acid Aminotransferase, subunit A, domain 2"/>
    <property type="match status" value="1"/>
</dbReference>
<dbReference type="AlphaFoldDB" id="A0A9P8CIY3"/>
<comment type="catalytic activity">
    <reaction evidence="9">
        <text>L-valine + 2-oxoglutarate = 3-methyl-2-oxobutanoate + L-glutamate</text>
        <dbReference type="Rhea" id="RHEA:24813"/>
        <dbReference type="ChEBI" id="CHEBI:11851"/>
        <dbReference type="ChEBI" id="CHEBI:16810"/>
        <dbReference type="ChEBI" id="CHEBI:29985"/>
        <dbReference type="ChEBI" id="CHEBI:57762"/>
        <dbReference type="EC" id="2.6.1.42"/>
    </reaction>
</comment>
<dbReference type="InterPro" id="IPR043131">
    <property type="entry name" value="BCAT-like_N"/>
</dbReference>
<dbReference type="InterPro" id="IPR018300">
    <property type="entry name" value="Aminotrans_IV_CS"/>
</dbReference>
<keyword evidence="9" id="KW-0100">Branched-chain amino acid biosynthesis</keyword>
<evidence type="ECO:0000256" key="9">
    <source>
        <dbReference type="RuleBase" id="RU004517"/>
    </source>
</evidence>
<dbReference type="EC" id="2.6.1.42" evidence="9"/>
<dbReference type="GO" id="GO:0005739">
    <property type="term" value="C:mitochondrion"/>
    <property type="evidence" value="ECO:0007669"/>
    <property type="project" value="TreeGrafter"/>
</dbReference>
<dbReference type="PANTHER" id="PTHR11825">
    <property type="entry name" value="SUBGROUP IIII AMINOTRANSFERASE"/>
    <property type="match status" value="1"/>
</dbReference>
<dbReference type="PROSITE" id="PS00770">
    <property type="entry name" value="AA_TRANSFER_CLASS_4"/>
    <property type="match status" value="1"/>
</dbReference>
<keyword evidence="5 8" id="KW-0663">Pyridoxal phosphate</keyword>
<comment type="catalytic activity">
    <reaction evidence="9">
        <text>L-isoleucine + 2-oxoglutarate = (S)-3-methyl-2-oxopentanoate + L-glutamate</text>
        <dbReference type="Rhea" id="RHEA:24801"/>
        <dbReference type="ChEBI" id="CHEBI:16810"/>
        <dbReference type="ChEBI" id="CHEBI:29985"/>
        <dbReference type="ChEBI" id="CHEBI:35146"/>
        <dbReference type="ChEBI" id="CHEBI:58045"/>
        <dbReference type="EC" id="2.6.1.42"/>
    </reaction>
</comment>
<dbReference type="OrthoDB" id="1732691at2759"/>
<dbReference type="SUPFAM" id="SSF56752">
    <property type="entry name" value="D-aminoacid aminotransferase-like PLP-dependent enzymes"/>
    <property type="match status" value="1"/>
</dbReference>
<evidence type="ECO:0000256" key="7">
    <source>
        <dbReference type="RuleBase" id="RU004106"/>
    </source>
</evidence>
<protein>
    <recommendedName>
        <fullName evidence="9">Branched-chain-amino-acid aminotransferase</fullName>
        <ecNumber evidence="9">2.6.1.42</ecNumber>
    </recommendedName>
</protein>
<dbReference type="PIRSF" id="PIRSF006468">
    <property type="entry name" value="BCAT1"/>
    <property type="match status" value="1"/>
</dbReference>
<gene>
    <name evidence="10" type="ORF">BJ878DRAFT_564175</name>
</gene>
<keyword evidence="9" id="KW-0028">Amino-acid biosynthesis</keyword>
<feature type="modified residue" description="N6-(pyridoxal phosphate)lysine" evidence="6">
    <location>
        <position position="243"/>
    </location>
</feature>
<proteinExistence type="inferred from homology"/>
<comment type="catalytic activity">
    <reaction evidence="9">
        <text>L-leucine + 2-oxoglutarate = 4-methyl-2-oxopentanoate + L-glutamate</text>
        <dbReference type="Rhea" id="RHEA:18321"/>
        <dbReference type="ChEBI" id="CHEBI:16810"/>
        <dbReference type="ChEBI" id="CHEBI:17865"/>
        <dbReference type="ChEBI" id="CHEBI:29985"/>
        <dbReference type="ChEBI" id="CHEBI:57427"/>
        <dbReference type="EC" id="2.6.1.42"/>
    </reaction>
</comment>
<keyword evidence="3 9" id="KW-0032">Aminotransferase</keyword>
<dbReference type="InterPro" id="IPR036038">
    <property type="entry name" value="Aminotransferase-like"/>
</dbReference>
<comment type="caution">
    <text evidence="10">The sequence shown here is derived from an EMBL/GenBank/DDBJ whole genome shotgun (WGS) entry which is preliminary data.</text>
</comment>
<dbReference type="InterPro" id="IPR005786">
    <property type="entry name" value="B_amino_transII"/>
</dbReference>
<dbReference type="FunFam" id="3.30.470.10:FF:000012">
    <property type="entry name" value="Branched-chain-amino-acid aminotransferase"/>
    <property type="match status" value="1"/>
</dbReference>
<evidence type="ECO:0000256" key="2">
    <source>
        <dbReference type="ARBA" id="ARBA00009320"/>
    </source>
</evidence>
<dbReference type="InterPro" id="IPR043132">
    <property type="entry name" value="BCAT-like_C"/>
</dbReference>
<name>A0A9P8CIY3_9HELO</name>
<evidence type="ECO:0000256" key="3">
    <source>
        <dbReference type="ARBA" id="ARBA00022576"/>
    </source>
</evidence>
<keyword evidence="4 9" id="KW-0808">Transferase</keyword>
<dbReference type="EMBL" id="MU253751">
    <property type="protein sequence ID" value="KAG9248325.1"/>
    <property type="molecule type" value="Genomic_DNA"/>
</dbReference>
<dbReference type="InterPro" id="IPR001544">
    <property type="entry name" value="Aminotrans_IV"/>
</dbReference>